<comment type="caution">
    <text evidence="2">The sequence shown here is derived from an EMBL/GenBank/DDBJ whole genome shotgun (WGS) entry which is preliminary data.</text>
</comment>
<gene>
    <name evidence="2" type="ORF">WKW82_04040</name>
</gene>
<sequence>MYTTTRPSKIQKRIAMQAPPPGESNEAPVSGPGLDQRAIDAEMLT</sequence>
<evidence type="ECO:0000313" key="3">
    <source>
        <dbReference type="Proteomes" id="UP001385892"/>
    </source>
</evidence>
<protein>
    <submittedName>
        <fullName evidence="2">Uncharacterized protein</fullName>
    </submittedName>
</protein>
<feature type="region of interest" description="Disordered" evidence="1">
    <location>
        <begin position="1"/>
        <end position="45"/>
    </location>
</feature>
<proteinExistence type="predicted"/>
<evidence type="ECO:0000313" key="2">
    <source>
        <dbReference type="EMBL" id="MEJ8845802.1"/>
    </source>
</evidence>
<dbReference type="Proteomes" id="UP001385892">
    <property type="component" value="Unassembled WGS sequence"/>
</dbReference>
<dbReference type="RefSeq" id="WP_340341482.1">
    <property type="nucleotide sequence ID" value="NZ_JBBKZT010000002.1"/>
</dbReference>
<evidence type="ECO:0000256" key="1">
    <source>
        <dbReference type="SAM" id="MobiDB-lite"/>
    </source>
</evidence>
<accession>A0ABU8WE68</accession>
<dbReference type="EMBL" id="JBBKZT010000002">
    <property type="protein sequence ID" value="MEJ8845802.1"/>
    <property type="molecule type" value="Genomic_DNA"/>
</dbReference>
<keyword evidence="3" id="KW-1185">Reference proteome</keyword>
<reference evidence="2 3" key="1">
    <citation type="submission" date="2024-03" db="EMBL/GenBank/DDBJ databases">
        <title>Novel species of the genus Variovorax.</title>
        <authorList>
            <person name="Liu Q."/>
            <person name="Xin Y.-H."/>
        </authorList>
    </citation>
    <scope>NUCLEOTIDE SEQUENCE [LARGE SCALE GENOMIC DNA]</scope>
    <source>
        <strain evidence="2 3">KACC 18900</strain>
    </source>
</reference>
<organism evidence="2 3">
    <name type="scientific">Variovorax rhizosphaerae</name>
    <dbReference type="NCBI Taxonomy" id="1836200"/>
    <lineage>
        <taxon>Bacteria</taxon>
        <taxon>Pseudomonadati</taxon>
        <taxon>Pseudomonadota</taxon>
        <taxon>Betaproteobacteria</taxon>
        <taxon>Burkholderiales</taxon>
        <taxon>Comamonadaceae</taxon>
        <taxon>Variovorax</taxon>
    </lineage>
</organism>
<name>A0ABU8WE68_9BURK</name>